<evidence type="ECO:0000313" key="4">
    <source>
        <dbReference type="Proteomes" id="UP001189792"/>
    </source>
</evidence>
<dbReference type="Proteomes" id="UP001190491">
    <property type="component" value="Unassembled WGS sequence"/>
</dbReference>
<evidence type="ECO:0000256" key="1">
    <source>
        <dbReference type="SAM" id="SignalP"/>
    </source>
</evidence>
<evidence type="ECO:0000313" key="5">
    <source>
        <dbReference type="Proteomes" id="UP001190491"/>
    </source>
</evidence>
<evidence type="ECO:0000313" key="3">
    <source>
        <dbReference type="EMBL" id="CAJ0904664.1"/>
    </source>
</evidence>
<dbReference type="AlphaFoldDB" id="A0AAD2F7W8"/>
<proteinExistence type="predicted"/>
<feature type="chain" id="PRO_5041896955" evidence="1">
    <location>
        <begin position="29"/>
        <end position="134"/>
    </location>
</feature>
<dbReference type="EMBL" id="CAUDKO010000017">
    <property type="protein sequence ID" value="CAJ0896683.1"/>
    <property type="molecule type" value="Genomic_DNA"/>
</dbReference>
<dbReference type="RefSeq" id="WP_206271941.1">
    <property type="nucleotide sequence ID" value="NZ_CAUDKO010000017.1"/>
</dbReference>
<accession>A0AAD2F7W8</accession>
<feature type="signal peptide" evidence="1">
    <location>
        <begin position="1"/>
        <end position="28"/>
    </location>
</feature>
<dbReference type="Proteomes" id="UP001189792">
    <property type="component" value="Unassembled WGS sequence"/>
</dbReference>
<comment type="caution">
    <text evidence="2">The sequence shown here is derived from an EMBL/GenBank/DDBJ whole genome shotgun (WGS) entry which is preliminary data.</text>
</comment>
<dbReference type="EMBL" id="CAUDLI010000017">
    <property type="protein sequence ID" value="CAJ0904664.1"/>
    <property type="molecule type" value="Genomic_DNA"/>
</dbReference>
<name>A0AAD2F7W8_9RALS</name>
<evidence type="ECO:0000313" key="2">
    <source>
        <dbReference type="EMBL" id="CAJ0896683.1"/>
    </source>
</evidence>
<protein>
    <submittedName>
        <fullName evidence="2">Uncharacterized protein</fullName>
    </submittedName>
</protein>
<gene>
    <name evidence="3" type="ORF">R77564_05146</name>
    <name evidence="2" type="ORF">R77567_04749</name>
</gene>
<organism evidence="2 5">
    <name type="scientific">Ralstonia flatus</name>
    <dbReference type="NCBI Taxonomy" id="3058601"/>
    <lineage>
        <taxon>Bacteria</taxon>
        <taxon>Pseudomonadati</taxon>
        <taxon>Pseudomonadota</taxon>
        <taxon>Betaproteobacteria</taxon>
        <taxon>Burkholderiales</taxon>
        <taxon>Burkholderiaceae</taxon>
        <taxon>Ralstonia</taxon>
    </lineage>
</organism>
<keyword evidence="1" id="KW-0732">Signal</keyword>
<reference evidence="2 4" key="1">
    <citation type="submission" date="2023-07" db="EMBL/GenBank/DDBJ databases">
        <authorList>
            <person name="Peeters C."/>
        </authorList>
    </citation>
    <scope>NUCLEOTIDE SEQUENCE</scope>
    <source>
        <strain evidence="3 4">LMG 32965</strain>
        <strain evidence="2">R-77567</strain>
    </source>
</reference>
<keyword evidence="4" id="KW-1185">Reference proteome</keyword>
<sequence>MRNPSLPYKLVYCVTAVACGLSSAPSMAEPIDWPELPKTGFVSRRPATVDDLNRGCSAFLIGGPEKSAGTPLNIQIPQYAFHVDGASGKKTPVIVVQAEEQSGIKAVGYKEVNTSRTGAALLSEMQLLGTNKPH</sequence>